<evidence type="ECO:0000256" key="1">
    <source>
        <dbReference type="SAM" id="MobiDB-lite"/>
    </source>
</evidence>
<evidence type="ECO:0000313" key="3">
    <source>
        <dbReference type="Proteomes" id="UP000184111"/>
    </source>
</evidence>
<proteinExistence type="predicted"/>
<organism evidence="2 3">
    <name type="scientific">Actinacidiphila paucisporea</name>
    <dbReference type="NCBI Taxonomy" id="310782"/>
    <lineage>
        <taxon>Bacteria</taxon>
        <taxon>Bacillati</taxon>
        <taxon>Actinomycetota</taxon>
        <taxon>Actinomycetes</taxon>
        <taxon>Kitasatosporales</taxon>
        <taxon>Streptomycetaceae</taxon>
        <taxon>Actinacidiphila</taxon>
    </lineage>
</organism>
<dbReference type="EMBL" id="FRBI01000002">
    <property type="protein sequence ID" value="SHL04264.1"/>
    <property type="molecule type" value="Genomic_DNA"/>
</dbReference>
<dbReference type="Proteomes" id="UP000184111">
    <property type="component" value="Unassembled WGS sequence"/>
</dbReference>
<protein>
    <submittedName>
        <fullName evidence="2">Uncharacterized protein</fullName>
    </submittedName>
</protein>
<dbReference type="RefSeq" id="WP_073494170.1">
    <property type="nucleotide sequence ID" value="NZ_FRBI01000002.1"/>
</dbReference>
<gene>
    <name evidence="2" type="ORF">SAMN05216499_102392</name>
</gene>
<name>A0A1M6XE48_9ACTN</name>
<reference evidence="2 3" key="1">
    <citation type="submission" date="2016-11" db="EMBL/GenBank/DDBJ databases">
        <authorList>
            <person name="Jaros S."/>
            <person name="Januszkiewicz K."/>
            <person name="Wedrychowicz H."/>
        </authorList>
    </citation>
    <scope>NUCLEOTIDE SEQUENCE [LARGE SCALE GENOMIC DNA]</scope>
    <source>
        <strain evidence="2 3">CGMCC 4.2025</strain>
    </source>
</reference>
<dbReference type="AlphaFoldDB" id="A0A1M6XE48"/>
<evidence type="ECO:0000313" key="2">
    <source>
        <dbReference type="EMBL" id="SHL04264.1"/>
    </source>
</evidence>
<keyword evidence="3" id="KW-1185">Reference proteome</keyword>
<accession>A0A1M6XE48</accession>
<feature type="region of interest" description="Disordered" evidence="1">
    <location>
        <begin position="81"/>
        <end position="112"/>
    </location>
</feature>
<sequence length="112" mass="11333">MSSVRIRTYDGSTLIPAERITALDVSGSTLVAQVPSLGGPFVLAEGTPHELSDAAHALMPGITALGEGDHIIHATRSSTGIGWHATSSDETGTESGGGGWAAVSTGHVQKKA</sequence>